<accession>A0AAV0PSX7</accession>
<feature type="compositionally biased region" description="Low complexity" evidence="1">
    <location>
        <begin position="13"/>
        <end position="26"/>
    </location>
</feature>
<name>A0AAV0PSX7_9ROSI</name>
<evidence type="ECO:0000256" key="1">
    <source>
        <dbReference type="SAM" id="MobiDB-lite"/>
    </source>
</evidence>
<keyword evidence="3" id="KW-1185">Reference proteome</keyword>
<dbReference type="AlphaFoldDB" id="A0AAV0PSX7"/>
<dbReference type="Proteomes" id="UP001154282">
    <property type="component" value="Unassembled WGS sequence"/>
</dbReference>
<organism evidence="2 3">
    <name type="scientific">Linum tenue</name>
    <dbReference type="NCBI Taxonomy" id="586396"/>
    <lineage>
        <taxon>Eukaryota</taxon>
        <taxon>Viridiplantae</taxon>
        <taxon>Streptophyta</taxon>
        <taxon>Embryophyta</taxon>
        <taxon>Tracheophyta</taxon>
        <taxon>Spermatophyta</taxon>
        <taxon>Magnoliopsida</taxon>
        <taxon>eudicotyledons</taxon>
        <taxon>Gunneridae</taxon>
        <taxon>Pentapetalae</taxon>
        <taxon>rosids</taxon>
        <taxon>fabids</taxon>
        <taxon>Malpighiales</taxon>
        <taxon>Linaceae</taxon>
        <taxon>Linum</taxon>
    </lineage>
</organism>
<evidence type="ECO:0000313" key="2">
    <source>
        <dbReference type="EMBL" id="CAI0474070.1"/>
    </source>
</evidence>
<comment type="caution">
    <text evidence="2">The sequence shown here is derived from an EMBL/GenBank/DDBJ whole genome shotgun (WGS) entry which is preliminary data.</text>
</comment>
<reference evidence="2" key="1">
    <citation type="submission" date="2022-08" db="EMBL/GenBank/DDBJ databases">
        <authorList>
            <person name="Gutierrez-Valencia J."/>
        </authorList>
    </citation>
    <scope>NUCLEOTIDE SEQUENCE</scope>
</reference>
<feature type="region of interest" description="Disordered" evidence="1">
    <location>
        <begin position="1"/>
        <end position="26"/>
    </location>
</feature>
<evidence type="ECO:0000313" key="3">
    <source>
        <dbReference type="Proteomes" id="UP001154282"/>
    </source>
</evidence>
<protein>
    <submittedName>
        <fullName evidence="2">Uncharacterized protein</fullName>
    </submittedName>
</protein>
<proteinExistence type="predicted"/>
<gene>
    <name evidence="2" type="ORF">LITE_LOCUS39884</name>
</gene>
<dbReference type="EMBL" id="CAMGYJ010000009">
    <property type="protein sequence ID" value="CAI0474070.1"/>
    <property type="molecule type" value="Genomic_DNA"/>
</dbReference>
<sequence>MQHSDRRAEGLQAVGDAAEASSADGGLLQGHLPRRYAMPLLLQEIPSDPFAWNQRSPCREAPCQVRALHCCQMLACELASCIYPTAGWLAIAYLSVCVWASSMCLGCD</sequence>